<organism evidence="2 3">
    <name type="scientific">Acidovorax soli</name>
    <dbReference type="NCBI Taxonomy" id="592050"/>
    <lineage>
        <taxon>Bacteria</taxon>
        <taxon>Pseudomonadati</taxon>
        <taxon>Pseudomonadota</taxon>
        <taxon>Betaproteobacteria</taxon>
        <taxon>Burkholderiales</taxon>
        <taxon>Comamonadaceae</taxon>
        <taxon>Acidovorax</taxon>
    </lineage>
</organism>
<evidence type="ECO:0000313" key="3">
    <source>
        <dbReference type="Proteomes" id="UP000575083"/>
    </source>
</evidence>
<keyword evidence="1" id="KW-0812">Transmembrane</keyword>
<dbReference type="Proteomes" id="UP000575083">
    <property type="component" value="Unassembled WGS sequence"/>
</dbReference>
<dbReference type="EMBL" id="JACHLK010000011">
    <property type="protein sequence ID" value="MBB6562088.1"/>
    <property type="molecule type" value="Genomic_DNA"/>
</dbReference>
<name>A0A7X0PHL4_9BURK</name>
<dbReference type="RefSeq" id="WP_184861762.1">
    <property type="nucleotide sequence ID" value="NZ_JACHLK010000011.1"/>
</dbReference>
<keyword evidence="1" id="KW-1133">Transmembrane helix</keyword>
<keyword evidence="1" id="KW-0472">Membrane</keyword>
<accession>A0A7X0PHL4</accession>
<feature type="transmembrane region" description="Helical" evidence="1">
    <location>
        <begin position="42"/>
        <end position="64"/>
    </location>
</feature>
<keyword evidence="3" id="KW-1185">Reference proteome</keyword>
<comment type="caution">
    <text evidence="2">The sequence shown here is derived from an EMBL/GenBank/DDBJ whole genome shotgun (WGS) entry which is preliminary data.</text>
</comment>
<protein>
    <submittedName>
        <fullName evidence="2">Uncharacterized protein</fullName>
    </submittedName>
</protein>
<feature type="transmembrane region" description="Helical" evidence="1">
    <location>
        <begin position="85"/>
        <end position="105"/>
    </location>
</feature>
<gene>
    <name evidence="2" type="ORF">HNP48_004797</name>
</gene>
<proteinExistence type="predicted"/>
<evidence type="ECO:0000256" key="1">
    <source>
        <dbReference type="SAM" id="Phobius"/>
    </source>
</evidence>
<reference evidence="2 3" key="1">
    <citation type="submission" date="2020-08" db="EMBL/GenBank/DDBJ databases">
        <title>Functional genomics of gut bacteria from endangered species of beetles.</title>
        <authorList>
            <person name="Carlos-Shanley C."/>
        </authorList>
    </citation>
    <scope>NUCLEOTIDE SEQUENCE [LARGE SCALE GENOMIC DNA]</scope>
    <source>
        <strain evidence="2 3">S00198</strain>
    </source>
</reference>
<evidence type="ECO:0000313" key="2">
    <source>
        <dbReference type="EMBL" id="MBB6562088.1"/>
    </source>
</evidence>
<sequence length="108" mass="11753">MIIYPTELIALGLWLLAPALALGLLVLYAVHARFGARLGLRPWRAASLLVLFGIAIAALILLYAPASMARPLGLRDIRILGWQTFWAPVGFVAELLALPVALWLGRGR</sequence>
<dbReference type="AlphaFoldDB" id="A0A7X0PHL4"/>